<feature type="coiled-coil region" evidence="11">
    <location>
        <begin position="183"/>
        <end position="214"/>
    </location>
</feature>
<keyword evidence="5" id="KW-0479">Metal-binding</keyword>
<evidence type="ECO:0000256" key="7">
    <source>
        <dbReference type="ARBA" id="ARBA00022801"/>
    </source>
</evidence>
<evidence type="ECO:0000256" key="5">
    <source>
        <dbReference type="ARBA" id="ARBA00022723"/>
    </source>
</evidence>
<keyword evidence="7" id="KW-0378">Hydrolase</keyword>
<dbReference type="AlphaFoldDB" id="A0A0S8FU15"/>
<dbReference type="GO" id="GO:0046872">
    <property type="term" value="F:metal ion binding"/>
    <property type="evidence" value="ECO:0007669"/>
    <property type="project" value="UniProtKB-KW"/>
</dbReference>
<evidence type="ECO:0000256" key="10">
    <source>
        <dbReference type="ARBA" id="ARBA00023136"/>
    </source>
</evidence>
<dbReference type="NCBIfam" id="TIGR00757">
    <property type="entry name" value="RNaseEG"/>
    <property type="match status" value="1"/>
</dbReference>
<feature type="domain" description="S1 motif" evidence="12">
    <location>
        <begin position="48"/>
        <end position="139"/>
    </location>
</feature>
<dbReference type="Gene3D" id="2.40.50.140">
    <property type="entry name" value="Nucleic acid-binding proteins"/>
    <property type="match status" value="1"/>
</dbReference>
<evidence type="ECO:0000313" key="13">
    <source>
        <dbReference type="EMBL" id="KPK63323.1"/>
    </source>
</evidence>
<protein>
    <recommendedName>
        <fullName evidence="12">S1 motif domain-containing protein</fullName>
    </recommendedName>
</protein>
<evidence type="ECO:0000313" key="14">
    <source>
        <dbReference type="Proteomes" id="UP000051373"/>
    </source>
</evidence>
<dbReference type="SMART" id="SM00316">
    <property type="entry name" value="S1"/>
    <property type="match status" value="1"/>
</dbReference>
<dbReference type="PANTHER" id="PTHR30001">
    <property type="entry name" value="RIBONUCLEASE"/>
    <property type="match status" value="1"/>
</dbReference>
<dbReference type="GO" id="GO:0003723">
    <property type="term" value="F:RNA binding"/>
    <property type="evidence" value="ECO:0007669"/>
    <property type="project" value="UniProtKB-KW"/>
</dbReference>
<evidence type="ECO:0000256" key="11">
    <source>
        <dbReference type="SAM" id="Coils"/>
    </source>
</evidence>
<keyword evidence="2" id="KW-1003">Cell membrane</keyword>
<dbReference type="InterPro" id="IPR003029">
    <property type="entry name" value="S1_domain"/>
</dbReference>
<dbReference type="Pfam" id="PF10150">
    <property type="entry name" value="RNase_E_G"/>
    <property type="match status" value="1"/>
</dbReference>
<evidence type="ECO:0000259" key="12">
    <source>
        <dbReference type="PROSITE" id="PS50126"/>
    </source>
</evidence>
<dbReference type="SUPFAM" id="SSF50249">
    <property type="entry name" value="Nucleic acid-binding proteins"/>
    <property type="match status" value="1"/>
</dbReference>
<evidence type="ECO:0000256" key="2">
    <source>
        <dbReference type="ARBA" id="ARBA00022475"/>
    </source>
</evidence>
<evidence type="ECO:0000256" key="9">
    <source>
        <dbReference type="ARBA" id="ARBA00022884"/>
    </source>
</evidence>
<evidence type="ECO:0000256" key="8">
    <source>
        <dbReference type="ARBA" id="ARBA00022842"/>
    </source>
</evidence>
<keyword evidence="8" id="KW-0460">Magnesium</keyword>
<dbReference type="Gene3D" id="3.40.1260.20">
    <property type="entry name" value="Ribonuclease E, catalytic domain"/>
    <property type="match status" value="1"/>
</dbReference>
<keyword evidence="6" id="KW-0255">Endonuclease</keyword>
<keyword evidence="4" id="KW-0540">Nuclease</keyword>
<keyword evidence="3" id="KW-0997">Cell inner membrane</keyword>
<dbReference type="GO" id="GO:0006364">
    <property type="term" value="P:rRNA processing"/>
    <property type="evidence" value="ECO:0007669"/>
    <property type="project" value="TreeGrafter"/>
</dbReference>
<comment type="caution">
    <text evidence="13">The sequence shown here is derived from an EMBL/GenBank/DDBJ whole genome shotgun (WGS) entry which is preliminary data.</text>
</comment>
<dbReference type="EMBL" id="LJUJ01000015">
    <property type="protein sequence ID" value="KPK63323.1"/>
    <property type="molecule type" value="Genomic_DNA"/>
</dbReference>
<dbReference type="GO" id="GO:0004540">
    <property type="term" value="F:RNA nuclease activity"/>
    <property type="evidence" value="ECO:0007669"/>
    <property type="project" value="InterPro"/>
</dbReference>
<keyword evidence="10" id="KW-0472">Membrane</keyword>
<proteinExistence type="predicted"/>
<dbReference type="InterPro" id="IPR019307">
    <property type="entry name" value="RNA-bd_AU-1/RNase_E/G"/>
</dbReference>
<dbReference type="InterPro" id="IPR004659">
    <property type="entry name" value="RNase_E/G"/>
</dbReference>
<reference evidence="13 14" key="1">
    <citation type="journal article" date="2015" name="Microbiome">
        <title>Genomic resolution of linkages in carbon, nitrogen, and sulfur cycling among widespread estuary sediment bacteria.</title>
        <authorList>
            <person name="Baker B.J."/>
            <person name="Lazar C.S."/>
            <person name="Teske A.P."/>
            <person name="Dick G.J."/>
        </authorList>
    </citation>
    <scope>NUCLEOTIDE SEQUENCE [LARGE SCALE GENOMIC DNA]</scope>
    <source>
        <strain evidence="13">SM23_42</strain>
    </source>
</reference>
<name>A0A0S8FU15_UNCW3</name>
<evidence type="ECO:0000256" key="1">
    <source>
        <dbReference type="ARBA" id="ARBA00001946"/>
    </source>
</evidence>
<organism evidence="13 14">
    <name type="scientific">candidate division WOR_3 bacterium SM23_42</name>
    <dbReference type="NCBI Taxonomy" id="1703779"/>
    <lineage>
        <taxon>Bacteria</taxon>
        <taxon>Bacteria division WOR-3</taxon>
    </lineage>
</organism>
<keyword evidence="11" id="KW-0175">Coiled coil</keyword>
<keyword evidence="9" id="KW-0694">RNA-binding</keyword>
<dbReference type="PATRIC" id="fig|1703779.3.peg.2274"/>
<dbReference type="CDD" id="cd04453">
    <property type="entry name" value="S1_RNase_E"/>
    <property type="match status" value="1"/>
</dbReference>
<evidence type="ECO:0000256" key="3">
    <source>
        <dbReference type="ARBA" id="ARBA00022519"/>
    </source>
</evidence>
<dbReference type="PROSITE" id="PS50126">
    <property type="entry name" value="S1"/>
    <property type="match status" value="1"/>
</dbReference>
<evidence type="ECO:0000256" key="6">
    <source>
        <dbReference type="ARBA" id="ARBA00022759"/>
    </source>
</evidence>
<comment type="cofactor">
    <cofactor evidence="1">
        <name>Mg(2+)</name>
        <dbReference type="ChEBI" id="CHEBI:18420"/>
    </cofactor>
</comment>
<dbReference type="InterPro" id="IPR012340">
    <property type="entry name" value="NA-bd_OB-fold"/>
</dbReference>
<dbReference type="STRING" id="1703779.AMJ83_07615"/>
<accession>A0A0S8FU15</accession>
<dbReference type="GO" id="GO:0005737">
    <property type="term" value="C:cytoplasm"/>
    <property type="evidence" value="ECO:0007669"/>
    <property type="project" value="TreeGrafter"/>
</dbReference>
<dbReference type="GO" id="GO:0016787">
    <property type="term" value="F:hydrolase activity"/>
    <property type="evidence" value="ECO:0007669"/>
    <property type="project" value="UniProtKB-KW"/>
</dbReference>
<evidence type="ECO:0000256" key="4">
    <source>
        <dbReference type="ARBA" id="ARBA00022722"/>
    </source>
</evidence>
<dbReference type="PANTHER" id="PTHR30001:SF1">
    <property type="entry name" value="RIBONUCLEASE E_G-LIKE PROTEIN, CHLOROPLASTIC"/>
    <property type="match status" value="1"/>
</dbReference>
<dbReference type="Proteomes" id="UP000051373">
    <property type="component" value="Unassembled WGS sequence"/>
</dbReference>
<gene>
    <name evidence="13" type="ORF">AMJ83_07615</name>
</gene>
<dbReference type="GO" id="GO:0004519">
    <property type="term" value="F:endonuclease activity"/>
    <property type="evidence" value="ECO:0007669"/>
    <property type="project" value="UniProtKB-KW"/>
</dbReference>
<sequence>MILSYGGQVRKKDIIVNISNTEARIAVMQNGSFVEFYLDRAEQTSLVGNVYKGKVLNLISGLKAAFVNIGIEKNGFLPLNEIPFEEFSELFESEIEMEHEYRPEEIKLKENQEIIVQVTKDSYGIKGPRITSYISIPGRYVVLLINAKNIGISRRIRQRRVREMLFRTAKHIKPQGMGIIIRTAAARAKSEEIKKEVEVLRREWEKNLLKAKAAAPILIYQEPDALIKTVRDIFNNEVRNLIVDSNPVYDKIISYLGKVSPRMRSRVKLYTDAQPIFEKYYIEEQLKSILERKIWLPSGGYIVLDQTEALVTIDVNTGKSSKEKQAEKLALSTNLEALREIVRLLRLRDIGGLVVVDLIDLARKENIARMLREFKSLIREDRARYRIGAISKFGLLEFTRERSRTSVTSRLSEPCPVCRGRGRTISRQSALGYVERWFINNGNNIRGKMVELQTSPRLADFLSLRHADTIANIAKEYSLILHIKADYAFAEGDFKVVVL</sequence>